<proteinExistence type="predicted"/>
<organism evidence="3 4">
    <name type="scientific">Modestobacter caceresii</name>
    <dbReference type="NCBI Taxonomy" id="1522368"/>
    <lineage>
        <taxon>Bacteria</taxon>
        <taxon>Bacillati</taxon>
        <taxon>Actinomycetota</taxon>
        <taxon>Actinomycetes</taxon>
        <taxon>Geodermatophilales</taxon>
        <taxon>Geodermatophilaceae</taxon>
        <taxon>Modestobacter</taxon>
    </lineage>
</organism>
<evidence type="ECO:0000313" key="3">
    <source>
        <dbReference type="EMBL" id="KGH44841.1"/>
    </source>
</evidence>
<dbReference type="EMBL" id="JPMX01000111">
    <property type="protein sequence ID" value="KGH44841.1"/>
    <property type="molecule type" value="Genomic_DNA"/>
</dbReference>
<protein>
    <submittedName>
        <fullName evidence="3">Uncharacterized protein</fullName>
    </submittedName>
</protein>
<keyword evidence="4" id="KW-1185">Reference proteome</keyword>
<name>A0A098Y598_9ACTN</name>
<keyword evidence="2" id="KW-0472">Membrane</keyword>
<feature type="region of interest" description="Disordered" evidence="1">
    <location>
        <begin position="308"/>
        <end position="336"/>
    </location>
</feature>
<feature type="transmembrane region" description="Helical" evidence="2">
    <location>
        <begin position="167"/>
        <end position="188"/>
    </location>
</feature>
<evidence type="ECO:0000313" key="4">
    <source>
        <dbReference type="Proteomes" id="UP000029713"/>
    </source>
</evidence>
<feature type="region of interest" description="Disordered" evidence="1">
    <location>
        <begin position="254"/>
        <end position="277"/>
    </location>
</feature>
<dbReference type="AlphaFoldDB" id="A0A098Y598"/>
<reference evidence="3 4" key="1">
    <citation type="submission" date="2014-07" db="EMBL/GenBank/DDBJ databases">
        <title>Biosystematic studies on Modestobacter strains isolated from extreme hyper-arid desert soil and from historic building.</title>
        <authorList>
            <person name="Bukarasam K."/>
            <person name="Bull A."/>
            <person name="Girard G."/>
            <person name="van Wezel G."/>
            <person name="Goodfellow M."/>
        </authorList>
    </citation>
    <scope>NUCLEOTIDE SEQUENCE [LARGE SCALE GENOMIC DNA]</scope>
    <source>
        <strain evidence="3 4">KNN45-2b</strain>
    </source>
</reference>
<evidence type="ECO:0000256" key="1">
    <source>
        <dbReference type="SAM" id="MobiDB-lite"/>
    </source>
</evidence>
<evidence type="ECO:0000256" key="2">
    <source>
        <dbReference type="SAM" id="Phobius"/>
    </source>
</evidence>
<gene>
    <name evidence="3" type="ORF">IN07_20820</name>
</gene>
<accession>A0A098Y598</accession>
<keyword evidence="2" id="KW-1133">Transmembrane helix</keyword>
<sequence length="336" mass="34773">MNRVLGAARLQLVNPLVSMGIGWAIVALAFAVNLAIWGVGDLDASASNSNTGGLAALYITVLVTYIQAVTMVFPLAMGLSLSRRVFYLGTALVAVVQSVVFGVALAGLTAIENATNGWGVGLQFWAPGALDVGNPALQVVVFAVPMMAFAFMGIGLGVLYKRWGTAGIYALTAALIVGAGAAVLLLTWRRAWEELGLAGRPFGGVLHHRLARGGRSGARCAGVPGAATRGPLIAQPHPTAGRLWRADRSASCAADASADESGRHHRGTRADVSIPGPAVPQYDVAVLDREAHRRSDSFDGDAMTSVKANVLSPRGAPRPVCPRPTFPGKAGTGPQP</sequence>
<dbReference type="STRING" id="1522368.IN07_20820"/>
<dbReference type="OrthoDB" id="3209791at2"/>
<feature type="transmembrane region" description="Helical" evidence="2">
    <location>
        <begin position="12"/>
        <end position="36"/>
    </location>
</feature>
<keyword evidence="2" id="KW-0812">Transmembrane</keyword>
<feature type="transmembrane region" description="Helical" evidence="2">
    <location>
        <begin position="86"/>
        <end position="111"/>
    </location>
</feature>
<dbReference type="Proteomes" id="UP000029713">
    <property type="component" value="Unassembled WGS sequence"/>
</dbReference>
<feature type="transmembrane region" description="Helical" evidence="2">
    <location>
        <begin position="56"/>
        <end position="79"/>
    </location>
</feature>
<dbReference type="RefSeq" id="WP_036339577.1">
    <property type="nucleotide sequence ID" value="NZ_JPMX01000111.1"/>
</dbReference>
<feature type="transmembrane region" description="Helical" evidence="2">
    <location>
        <begin position="136"/>
        <end position="160"/>
    </location>
</feature>
<comment type="caution">
    <text evidence="3">The sequence shown here is derived from an EMBL/GenBank/DDBJ whole genome shotgun (WGS) entry which is preliminary data.</text>
</comment>